<protein>
    <submittedName>
        <fullName evidence="3">Dihydroorotase</fullName>
        <ecNumber evidence="3">3.5.2.3</ecNumber>
    </submittedName>
</protein>
<feature type="domain" description="Dihydroorotase catalytic" evidence="2">
    <location>
        <begin position="52"/>
        <end position="237"/>
    </location>
</feature>
<evidence type="ECO:0000313" key="3">
    <source>
        <dbReference type="EMBL" id="MFD2164039.1"/>
    </source>
</evidence>
<dbReference type="Gene3D" id="2.30.40.10">
    <property type="entry name" value="Urease, subunit C, domain 1"/>
    <property type="match status" value="1"/>
</dbReference>
<dbReference type="PANTHER" id="PTHR43668:SF2">
    <property type="entry name" value="ALLANTOINASE"/>
    <property type="match status" value="1"/>
</dbReference>
<sequence length="421" mass="45592">MKPILIRSVTILHPASKFNNKLADVLIKDGKIAGLSDKIIAKDDVVVIDGKGKYLSPGFLDLNANFGEPGFETKEDLISGAAAAIAGGFTGVAIQPSTNPVIHSKSEVSYIVNRTKDFITDVYPVGSISHNREGKDLAELYDMRLSGAIAFSDGTRPVTDSGLMSRALLYAKGFDGLVFSFPEDSSIAGKGKMNEGTVSTYLGMKGIPALAEEVHISRDLYLAEYNDCPIHFSTISSAGSVDLIRKAKKKGLKVSCDVAAHHLTLTDEALTEFDSNYKVKPPLRASSDVLALLKGIKDGTIDAIVSQHTPHEIEFKEVEFEIASFGIIGLQTVLPLLVKAGLPPENIVEKLAIKPREILNLPVPSFEEGEDANLVLFDLDSEWIFDNTTNRSKASNSPFFNQSLKGKVFLACNKAQVFNNF</sequence>
<gene>
    <name evidence="3" type="ORF">ACFSJU_16645</name>
</gene>
<dbReference type="RefSeq" id="WP_255904686.1">
    <property type="nucleotide sequence ID" value="NZ_JAFMZO010000004.1"/>
</dbReference>
<dbReference type="Pfam" id="PF12890">
    <property type="entry name" value="DHOase"/>
    <property type="match status" value="1"/>
</dbReference>
<keyword evidence="4" id="KW-1185">Reference proteome</keyword>
<keyword evidence="1" id="KW-0665">Pyrimidine biosynthesis</keyword>
<dbReference type="GO" id="GO:0004151">
    <property type="term" value="F:dihydroorotase activity"/>
    <property type="evidence" value="ECO:0007669"/>
    <property type="project" value="UniProtKB-EC"/>
</dbReference>
<reference evidence="4" key="1">
    <citation type="journal article" date="2019" name="Int. J. Syst. Evol. Microbiol.">
        <title>The Global Catalogue of Microorganisms (GCM) 10K type strain sequencing project: providing services to taxonomists for standard genome sequencing and annotation.</title>
        <authorList>
            <consortium name="The Broad Institute Genomics Platform"/>
            <consortium name="The Broad Institute Genome Sequencing Center for Infectious Disease"/>
            <person name="Wu L."/>
            <person name="Ma J."/>
        </authorList>
    </citation>
    <scope>NUCLEOTIDE SEQUENCE [LARGE SCALE GENOMIC DNA]</scope>
    <source>
        <strain evidence="4">KCTC 42217</strain>
    </source>
</reference>
<dbReference type="InterPro" id="IPR004722">
    <property type="entry name" value="DHOase"/>
</dbReference>
<dbReference type="Proteomes" id="UP001597387">
    <property type="component" value="Unassembled WGS sequence"/>
</dbReference>
<dbReference type="InterPro" id="IPR024403">
    <property type="entry name" value="DHOase_cat"/>
</dbReference>
<keyword evidence="3" id="KW-0378">Hydrolase</keyword>
<dbReference type="PANTHER" id="PTHR43668">
    <property type="entry name" value="ALLANTOINASE"/>
    <property type="match status" value="1"/>
</dbReference>
<dbReference type="CDD" id="cd01317">
    <property type="entry name" value="DHOase_IIa"/>
    <property type="match status" value="1"/>
</dbReference>
<evidence type="ECO:0000259" key="2">
    <source>
        <dbReference type="Pfam" id="PF12890"/>
    </source>
</evidence>
<organism evidence="3 4">
    <name type="scientific">Paradesertivirga mongoliensis</name>
    <dbReference type="NCBI Taxonomy" id="2100740"/>
    <lineage>
        <taxon>Bacteria</taxon>
        <taxon>Pseudomonadati</taxon>
        <taxon>Bacteroidota</taxon>
        <taxon>Sphingobacteriia</taxon>
        <taxon>Sphingobacteriales</taxon>
        <taxon>Sphingobacteriaceae</taxon>
        <taxon>Paradesertivirga</taxon>
    </lineage>
</organism>
<dbReference type="SUPFAM" id="SSF51338">
    <property type="entry name" value="Composite domain of metallo-dependent hydrolases"/>
    <property type="match status" value="1"/>
</dbReference>
<evidence type="ECO:0000313" key="4">
    <source>
        <dbReference type="Proteomes" id="UP001597387"/>
    </source>
</evidence>
<dbReference type="SUPFAM" id="SSF51556">
    <property type="entry name" value="Metallo-dependent hydrolases"/>
    <property type="match status" value="1"/>
</dbReference>
<proteinExistence type="predicted"/>
<dbReference type="InterPro" id="IPR032466">
    <property type="entry name" value="Metal_Hydrolase"/>
</dbReference>
<dbReference type="EC" id="3.5.2.3" evidence="3"/>
<comment type="caution">
    <text evidence="3">The sequence shown here is derived from an EMBL/GenBank/DDBJ whole genome shotgun (WGS) entry which is preliminary data.</text>
</comment>
<evidence type="ECO:0000256" key="1">
    <source>
        <dbReference type="ARBA" id="ARBA00022975"/>
    </source>
</evidence>
<dbReference type="InterPro" id="IPR011059">
    <property type="entry name" value="Metal-dep_hydrolase_composite"/>
</dbReference>
<dbReference type="NCBIfam" id="TIGR00857">
    <property type="entry name" value="pyrC_multi"/>
    <property type="match status" value="1"/>
</dbReference>
<accession>A0ABW4ZQC9</accession>
<dbReference type="InterPro" id="IPR050138">
    <property type="entry name" value="DHOase/Allantoinase_Hydrolase"/>
</dbReference>
<dbReference type="EMBL" id="JBHUHZ010000003">
    <property type="protein sequence ID" value="MFD2164039.1"/>
    <property type="molecule type" value="Genomic_DNA"/>
</dbReference>
<name>A0ABW4ZQC9_9SPHI</name>
<dbReference type="Gene3D" id="3.20.20.140">
    <property type="entry name" value="Metal-dependent hydrolases"/>
    <property type="match status" value="1"/>
</dbReference>